<evidence type="ECO:0000256" key="1">
    <source>
        <dbReference type="SAM" id="MobiDB-lite"/>
    </source>
</evidence>
<organism evidence="2 3">
    <name type="scientific">Quillaja saponaria</name>
    <name type="common">Soap bark tree</name>
    <dbReference type="NCBI Taxonomy" id="32244"/>
    <lineage>
        <taxon>Eukaryota</taxon>
        <taxon>Viridiplantae</taxon>
        <taxon>Streptophyta</taxon>
        <taxon>Embryophyta</taxon>
        <taxon>Tracheophyta</taxon>
        <taxon>Spermatophyta</taxon>
        <taxon>Magnoliopsida</taxon>
        <taxon>eudicotyledons</taxon>
        <taxon>Gunneridae</taxon>
        <taxon>Pentapetalae</taxon>
        <taxon>rosids</taxon>
        <taxon>fabids</taxon>
        <taxon>Fabales</taxon>
        <taxon>Quillajaceae</taxon>
        <taxon>Quillaja</taxon>
    </lineage>
</organism>
<accession>A0AAD7PXZ2</accession>
<reference evidence="2" key="1">
    <citation type="journal article" date="2023" name="Science">
        <title>Elucidation of the pathway for biosynthesis of saponin adjuvants from the soapbark tree.</title>
        <authorList>
            <person name="Reed J."/>
            <person name="Orme A."/>
            <person name="El-Demerdash A."/>
            <person name="Owen C."/>
            <person name="Martin L.B.B."/>
            <person name="Misra R.C."/>
            <person name="Kikuchi S."/>
            <person name="Rejzek M."/>
            <person name="Martin A.C."/>
            <person name="Harkess A."/>
            <person name="Leebens-Mack J."/>
            <person name="Louveau T."/>
            <person name="Stephenson M.J."/>
            <person name="Osbourn A."/>
        </authorList>
    </citation>
    <scope>NUCLEOTIDE SEQUENCE</scope>
    <source>
        <strain evidence="2">S10</strain>
    </source>
</reference>
<sequence>MGTEVEPFGLCLTGDVCVEPGNGISGDMIHSLVSAGAESIVLETSSSFGSTSSSASSSNLPPIKTQVDEREANLQDGKVKFPYTDSTASDITVSSPMSYQETTKCYQDAVTHVSSLENRILSIQCNMRRQVITTASRESSEYDNEPDDDLSRVQIYKSQPPPPSLPSSYQTVTNSATNLLSETLAQLHMDNLNQQIGTAQPQ</sequence>
<comment type="caution">
    <text evidence="2">The sequence shown here is derived from an EMBL/GenBank/DDBJ whole genome shotgun (WGS) entry which is preliminary data.</text>
</comment>
<protein>
    <submittedName>
        <fullName evidence="2">Phox/Bem1p</fullName>
    </submittedName>
</protein>
<gene>
    <name evidence="2" type="ORF">O6P43_009310</name>
</gene>
<keyword evidence="3" id="KW-1185">Reference proteome</keyword>
<proteinExistence type="predicted"/>
<feature type="region of interest" description="Disordered" evidence="1">
    <location>
        <begin position="135"/>
        <end position="171"/>
    </location>
</feature>
<dbReference type="EMBL" id="JARAOO010000004">
    <property type="protein sequence ID" value="KAJ7971250.1"/>
    <property type="molecule type" value="Genomic_DNA"/>
</dbReference>
<evidence type="ECO:0000313" key="2">
    <source>
        <dbReference type="EMBL" id="KAJ7971250.1"/>
    </source>
</evidence>
<dbReference type="KEGG" id="qsa:O6P43_009310"/>
<name>A0AAD7PXZ2_QUISA</name>
<evidence type="ECO:0000313" key="3">
    <source>
        <dbReference type="Proteomes" id="UP001163823"/>
    </source>
</evidence>
<dbReference type="Proteomes" id="UP001163823">
    <property type="component" value="Chromosome 4"/>
</dbReference>
<dbReference type="AlphaFoldDB" id="A0AAD7PXZ2"/>